<dbReference type="EMBL" id="VTPC01002433">
    <property type="protein sequence ID" value="KAF2900052.1"/>
    <property type="molecule type" value="Genomic_DNA"/>
</dbReference>
<comment type="caution">
    <text evidence="1">The sequence shown here is derived from an EMBL/GenBank/DDBJ whole genome shotgun (WGS) entry which is preliminary data.</text>
</comment>
<gene>
    <name evidence="1" type="ORF">ILUMI_06136</name>
</gene>
<sequence>MKVYSLHFKNDDFFLVEKAVEHVEELPDLTAREKCYDTIEAARNLLYFKESPAVFSRTPVEIKMTYEDKGVQVNTYDDFTSYNIENLMDSDYKSRILTGVINLAVFQVLVTSNFK</sequence>
<organism evidence="1 2">
    <name type="scientific">Ignelater luminosus</name>
    <name type="common">Cucubano</name>
    <name type="synonym">Pyrophorus luminosus</name>
    <dbReference type="NCBI Taxonomy" id="2038154"/>
    <lineage>
        <taxon>Eukaryota</taxon>
        <taxon>Metazoa</taxon>
        <taxon>Ecdysozoa</taxon>
        <taxon>Arthropoda</taxon>
        <taxon>Hexapoda</taxon>
        <taxon>Insecta</taxon>
        <taxon>Pterygota</taxon>
        <taxon>Neoptera</taxon>
        <taxon>Endopterygota</taxon>
        <taxon>Coleoptera</taxon>
        <taxon>Polyphaga</taxon>
        <taxon>Elateriformia</taxon>
        <taxon>Elateroidea</taxon>
        <taxon>Elateridae</taxon>
        <taxon>Agrypninae</taxon>
        <taxon>Pyrophorini</taxon>
        <taxon>Ignelater</taxon>
    </lineage>
</organism>
<dbReference type="AlphaFoldDB" id="A0A8K0DBP8"/>
<name>A0A8K0DBP8_IGNLU</name>
<evidence type="ECO:0000313" key="1">
    <source>
        <dbReference type="EMBL" id="KAF2900052.1"/>
    </source>
</evidence>
<dbReference type="Proteomes" id="UP000801492">
    <property type="component" value="Unassembled WGS sequence"/>
</dbReference>
<proteinExistence type="predicted"/>
<reference evidence="1" key="1">
    <citation type="submission" date="2019-08" db="EMBL/GenBank/DDBJ databases">
        <title>The genome of the North American firefly Photinus pyralis.</title>
        <authorList>
            <consortium name="Photinus pyralis genome working group"/>
            <person name="Fallon T.R."/>
            <person name="Sander Lower S.E."/>
            <person name="Weng J.-K."/>
        </authorList>
    </citation>
    <scope>NUCLEOTIDE SEQUENCE</scope>
    <source>
        <strain evidence="1">TRF0915ILg1</strain>
        <tissue evidence="1">Whole body</tissue>
    </source>
</reference>
<dbReference type="OrthoDB" id="6619240at2759"/>
<accession>A0A8K0DBP8</accession>
<keyword evidence="2" id="KW-1185">Reference proteome</keyword>
<evidence type="ECO:0000313" key="2">
    <source>
        <dbReference type="Proteomes" id="UP000801492"/>
    </source>
</evidence>
<protein>
    <submittedName>
        <fullName evidence="1">Uncharacterized protein</fullName>
    </submittedName>
</protein>